<reference evidence="9 10" key="1">
    <citation type="journal article" date="2012" name="PLoS Pathog.">
        <title>Diverse lifestyles and strategies of plant pathogenesis encoded in the genomes of eighteen Dothideomycetes fungi.</title>
        <authorList>
            <person name="Ohm R.A."/>
            <person name="Feau N."/>
            <person name="Henrissat B."/>
            <person name="Schoch C.L."/>
            <person name="Horwitz B.A."/>
            <person name="Barry K.W."/>
            <person name="Condon B.J."/>
            <person name="Copeland A.C."/>
            <person name="Dhillon B."/>
            <person name="Glaser F."/>
            <person name="Hesse C.N."/>
            <person name="Kosti I."/>
            <person name="LaButti K."/>
            <person name="Lindquist E.A."/>
            <person name="Lucas S."/>
            <person name="Salamov A.A."/>
            <person name="Bradshaw R.E."/>
            <person name="Ciuffetti L."/>
            <person name="Hamelin R.C."/>
            <person name="Kema G.H.J."/>
            <person name="Lawrence C."/>
            <person name="Scott J.A."/>
            <person name="Spatafora J.W."/>
            <person name="Turgeon B.G."/>
            <person name="de Wit P.J.G.M."/>
            <person name="Zhong S."/>
            <person name="Goodwin S.B."/>
            <person name="Grigoriev I.V."/>
        </authorList>
    </citation>
    <scope>NUCLEOTIDE SEQUENCE [LARGE SCALE GENOMIC DNA]</scope>
    <source>
        <strain evidence="9 10">SO2202</strain>
    </source>
</reference>
<keyword evidence="3" id="KW-0479">Metal-binding</keyword>
<keyword evidence="2" id="KW-0719">Serine esterase</keyword>
<evidence type="ECO:0000256" key="6">
    <source>
        <dbReference type="ARBA" id="ARBA00022837"/>
    </source>
</evidence>
<dbReference type="EC" id="3.1.1.-" evidence="8"/>
<evidence type="ECO:0000256" key="1">
    <source>
        <dbReference type="ARBA" id="ARBA00006249"/>
    </source>
</evidence>
<evidence type="ECO:0000256" key="7">
    <source>
        <dbReference type="ARBA" id="ARBA00023157"/>
    </source>
</evidence>
<keyword evidence="4 8" id="KW-0732">Signal</keyword>
<evidence type="ECO:0000313" key="9">
    <source>
        <dbReference type="EMBL" id="EMF08948.1"/>
    </source>
</evidence>
<dbReference type="Pfam" id="PF07519">
    <property type="entry name" value="Tannase"/>
    <property type="match status" value="1"/>
</dbReference>
<evidence type="ECO:0000313" key="10">
    <source>
        <dbReference type="Proteomes" id="UP000016931"/>
    </source>
</evidence>
<dbReference type="Proteomes" id="UP000016931">
    <property type="component" value="Unassembled WGS sequence"/>
</dbReference>
<dbReference type="HOGENOM" id="CLU_014819_2_1_1"/>
<dbReference type="SUPFAM" id="SSF53474">
    <property type="entry name" value="alpha/beta-Hydrolases"/>
    <property type="match status" value="1"/>
</dbReference>
<feature type="chain" id="PRO_5005140282" description="Carboxylic ester hydrolase" evidence="8">
    <location>
        <begin position="20"/>
        <end position="587"/>
    </location>
</feature>
<dbReference type="RefSeq" id="XP_016757069.1">
    <property type="nucleotide sequence ID" value="XM_016908241.1"/>
</dbReference>
<feature type="signal peptide" evidence="8">
    <location>
        <begin position="1"/>
        <end position="19"/>
    </location>
</feature>
<dbReference type="GO" id="GO:0030600">
    <property type="term" value="F:feruloyl esterase activity"/>
    <property type="evidence" value="ECO:0007669"/>
    <property type="project" value="UniProtKB-ARBA"/>
</dbReference>
<dbReference type="eggNOG" id="ENOG502QU7M">
    <property type="taxonomic scope" value="Eukaryota"/>
</dbReference>
<dbReference type="PANTHER" id="PTHR33938:SF16">
    <property type="entry name" value="CARBOXYLIC ESTER HYDROLASE"/>
    <property type="match status" value="1"/>
</dbReference>
<dbReference type="InterPro" id="IPR011118">
    <property type="entry name" value="Tannase/feruloyl_esterase"/>
</dbReference>
<name>M3BS88_SPHMS</name>
<dbReference type="InterPro" id="IPR029058">
    <property type="entry name" value="AB_hydrolase_fold"/>
</dbReference>
<dbReference type="EMBL" id="KB456270">
    <property type="protein sequence ID" value="EMF08948.1"/>
    <property type="molecule type" value="Genomic_DNA"/>
</dbReference>
<sequence>MRITPWIMLSTAVAGGVHGASLSHVCSTSYIQAALPSDDTLPGVTIDASSVIAAATYNASMTGNVMYPDTGAFDYCNVTFAYSHNGRNDRVMVTYWMPPPSKFQGRFLATGGGGLAINSGNDSVAGGMAYGAAAGLTDGGFGSFDQQWNAVFLLANNTVNWESVHMFGYQAVHEMTILGKAFTTNFYQANSTKLYTYWQGCSEGGREGMSQVQRFAETYDGAIIGAPAIRYSFLQPNQLSQNIQQQTLNYFPPTCELERIVNATLEFCDSLDGKTDGVVSRTDLCALHFDINSTVGLSYSCPPAAGTPSLGIDPTPAQNGTVTQQGAQVAWTALQGLKDSQGRQVYIPYQYGTPFLDGSTKYNNATQTWSVGQSAYGGEWIERYLHLQNATYLPTLENITYDTLRDWFIAGYHIYGPTLQTTWPDLQPWASAPNKKILHYHGESDERIPPASSVRYWNSVRTYLYPELSYNASAAEMSVWYKFYMVPGGAHCSNNPAEANGPWPQTNLAVMIDWVEKGVEPGKLNATHLGGEWKGRQAEICAWPLRPVWRGSDDIDNNNGTSMECVYDQTSLDTWHYDLDAYEFEIY</sequence>
<evidence type="ECO:0000256" key="5">
    <source>
        <dbReference type="ARBA" id="ARBA00022801"/>
    </source>
</evidence>
<dbReference type="AlphaFoldDB" id="M3BS88"/>
<keyword evidence="6" id="KW-0106">Calcium</keyword>
<evidence type="ECO:0000256" key="8">
    <source>
        <dbReference type="RuleBase" id="RU361238"/>
    </source>
</evidence>
<gene>
    <name evidence="9" type="ORF">SEPMUDRAFT_166570</name>
</gene>
<comment type="similarity">
    <text evidence="1 8">Belongs to the tannase family.</text>
</comment>
<keyword evidence="7" id="KW-1015">Disulfide bond</keyword>
<protein>
    <recommendedName>
        <fullName evidence="8">Carboxylic ester hydrolase</fullName>
        <ecNumber evidence="8">3.1.1.-</ecNumber>
    </recommendedName>
</protein>
<keyword evidence="10" id="KW-1185">Reference proteome</keyword>
<dbReference type="PANTHER" id="PTHR33938">
    <property type="entry name" value="FERULOYL ESTERASE B-RELATED"/>
    <property type="match status" value="1"/>
</dbReference>
<keyword evidence="5 8" id="KW-0378">Hydrolase</keyword>
<dbReference type="OrthoDB" id="3039123at2759"/>
<organism evidence="9 10">
    <name type="scientific">Sphaerulina musiva (strain SO2202)</name>
    <name type="common">Poplar stem canker fungus</name>
    <name type="synonym">Septoria musiva</name>
    <dbReference type="NCBI Taxonomy" id="692275"/>
    <lineage>
        <taxon>Eukaryota</taxon>
        <taxon>Fungi</taxon>
        <taxon>Dikarya</taxon>
        <taxon>Ascomycota</taxon>
        <taxon>Pezizomycotina</taxon>
        <taxon>Dothideomycetes</taxon>
        <taxon>Dothideomycetidae</taxon>
        <taxon>Mycosphaerellales</taxon>
        <taxon>Mycosphaerellaceae</taxon>
        <taxon>Sphaerulina</taxon>
    </lineage>
</organism>
<dbReference type="GO" id="GO:0046872">
    <property type="term" value="F:metal ion binding"/>
    <property type="evidence" value="ECO:0007669"/>
    <property type="project" value="UniProtKB-KW"/>
</dbReference>
<evidence type="ECO:0000256" key="2">
    <source>
        <dbReference type="ARBA" id="ARBA00022487"/>
    </source>
</evidence>
<proteinExistence type="inferred from homology"/>
<evidence type="ECO:0000256" key="3">
    <source>
        <dbReference type="ARBA" id="ARBA00022723"/>
    </source>
</evidence>
<evidence type="ECO:0000256" key="4">
    <source>
        <dbReference type="ARBA" id="ARBA00022729"/>
    </source>
</evidence>
<dbReference type="GeneID" id="27905378"/>
<dbReference type="OMA" id="HHEMSVI"/>
<accession>M3BS88</accession>